<evidence type="ECO:0000259" key="1">
    <source>
        <dbReference type="SMART" id="SM00860"/>
    </source>
</evidence>
<dbReference type="OrthoDB" id="292716at2"/>
<dbReference type="SMART" id="SM00860">
    <property type="entry name" value="SMI1_KNR4"/>
    <property type="match status" value="1"/>
</dbReference>
<dbReference type="EMBL" id="BJXB01000013">
    <property type="protein sequence ID" value="GEM47499.1"/>
    <property type="molecule type" value="Genomic_DNA"/>
</dbReference>
<dbReference type="Gene3D" id="3.40.1580.10">
    <property type="entry name" value="SMI1/KNR4-like"/>
    <property type="match status" value="1"/>
</dbReference>
<name>A0A511N3P9_DEIC1</name>
<dbReference type="RefSeq" id="WP_146885782.1">
    <property type="nucleotide sequence ID" value="NZ_BJXB01000013.1"/>
</dbReference>
<proteinExistence type="predicted"/>
<reference evidence="2 3" key="1">
    <citation type="submission" date="2019-07" db="EMBL/GenBank/DDBJ databases">
        <title>Whole genome shotgun sequence of Deinococcus cellulosilyticus NBRC 106333.</title>
        <authorList>
            <person name="Hosoyama A."/>
            <person name="Uohara A."/>
            <person name="Ohji S."/>
            <person name="Ichikawa N."/>
        </authorList>
    </citation>
    <scope>NUCLEOTIDE SEQUENCE [LARGE SCALE GENOMIC DNA]</scope>
    <source>
        <strain evidence="2 3">NBRC 106333</strain>
    </source>
</reference>
<evidence type="ECO:0000313" key="2">
    <source>
        <dbReference type="EMBL" id="GEM47499.1"/>
    </source>
</evidence>
<dbReference type="InterPro" id="IPR018958">
    <property type="entry name" value="Knr4/Smi1-like_dom"/>
</dbReference>
<dbReference type="SUPFAM" id="SSF160631">
    <property type="entry name" value="SMI1/KNR4-like"/>
    <property type="match status" value="1"/>
</dbReference>
<organism evidence="2 3">
    <name type="scientific">Deinococcus cellulosilyticus (strain DSM 18568 / NBRC 106333 / KACC 11606 / 5516J-15)</name>
    <dbReference type="NCBI Taxonomy" id="1223518"/>
    <lineage>
        <taxon>Bacteria</taxon>
        <taxon>Thermotogati</taxon>
        <taxon>Deinococcota</taxon>
        <taxon>Deinococci</taxon>
        <taxon>Deinococcales</taxon>
        <taxon>Deinococcaceae</taxon>
        <taxon>Deinococcus</taxon>
    </lineage>
</organism>
<comment type="caution">
    <text evidence="2">The sequence shown here is derived from an EMBL/GenBank/DDBJ whole genome shotgun (WGS) entry which is preliminary data.</text>
</comment>
<gene>
    <name evidence="2" type="ORF">DC3_31340</name>
</gene>
<dbReference type="Pfam" id="PF09346">
    <property type="entry name" value="SMI1_KNR4"/>
    <property type="match status" value="1"/>
</dbReference>
<evidence type="ECO:0000313" key="3">
    <source>
        <dbReference type="Proteomes" id="UP000321306"/>
    </source>
</evidence>
<accession>A0A511N3P9</accession>
<sequence length="174" mass="20105">MTTLIERLRERALDPLKATDQNMDEGWNPPIRHVASPPLLPERLFELEQELGVDLPEVFRQVYTQVGDGNFGPGYGLMPLKDPAFVSTSDQILPMYLNFLQRGWPEHLLLFCYWGCTVYSVLNLQTEQVGIMDLDAWDDETPAEDCVVWQTANLTDWFEAWLSDQDLFFEMGEE</sequence>
<dbReference type="InterPro" id="IPR037883">
    <property type="entry name" value="Knr4/Smi1-like_sf"/>
</dbReference>
<dbReference type="Proteomes" id="UP000321306">
    <property type="component" value="Unassembled WGS sequence"/>
</dbReference>
<protein>
    <recommendedName>
        <fullName evidence="1">Knr4/Smi1-like domain-containing protein</fullName>
    </recommendedName>
</protein>
<feature type="domain" description="Knr4/Smi1-like" evidence="1">
    <location>
        <begin position="38"/>
        <end position="164"/>
    </location>
</feature>
<keyword evidence="3" id="KW-1185">Reference proteome</keyword>
<dbReference type="AlphaFoldDB" id="A0A511N3P9"/>